<feature type="domain" description="TIL" evidence="4">
    <location>
        <begin position="88"/>
        <end position="141"/>
    </location>
</feature>
<dbReference type="Pfam" id="PF01826">
    <property type="entry name" value="TIL"/>
    <property type="match status" value="2"/>
</dbReference>
<protein>
    <submittedName>
        <fullName evidence="5">Putative tick til 24</fullName>
    </submittedName>
</protein>
<keyword evidence="2" id="KW-1015">Disulfide bond</keyword>
<feature type="chain" id="PRO_5001520326" evidence="3">
    <location>
        <begin position="19"/>
        <end position="207"/>
    </location>
</feature>
<evidence type="ECO:0000259" key="4">
    <source>
        <dbReference type="Pfam" id="PF01826"/>
    </source>
</evidence>
<sequence length="207" mass="23118">MYMIMLVLLLMGIATADAKTVGDRNFCTDFEVPVRGPIPQRDRFCKPWVTLHAELVKPRWCLCRPGYIRNSFGQCITLQECFSCAYRRNADYTPCASECPLVCGRPLPQQCSYRCLAGCACAPGFVLDPWQWRECVPASWCPPQCPRHSSFGACANTCSPICGLSPPGRCVSECYYSECVCQQGFAMATHNDTEVCVPKNQCQLVQK</sequence>
<organism evidence="5">
    <name type="scientific">Amblyomma parvum</name>
    <name type="common">South American tick</name>
    <dbReference type="NCBI Taxonomy" id="251391"/>
    <lineage>
        <taxon>Eukaryota</taxon>
        <taxon>Metazoa</taxon>
        <taxon>Ecdysozoa</taxon>
        <taxon>Arthropoda</taxon>
        <taxon>Chelicerata</taxon>
        <taxon>Arachnida</taxon>
        <taxon>Acari</taxon>
        <taxon>Parasitiformes</taxon>
        <taxon>Ixodida</taxon>
        <taxon>Ixodoidea</taxon>
        <taxon>Ixodidae</taxon>
        <taxon>Amblyomminae</taxon>
        <taxon>Amblyomma</taxon>
    </lineage>
</organism>
<dbReference type="CDD" id="cd19941">
    <property type="entry name" value="TIL"/>
    <property type="match status" value="1"/>
</dbReference>
<dbReference type="EMBL" id="GBBL01000536">
    <property type="protein sequence ID" value="JAC26784.1"/>
    <property type="molecule type" value="mRNA"/>
</dbReference>
<accession>A0A023FZ61</accession>
<proteinExistence type="evidence at transcript level"/>
<evidence type="ECO:0000256" key="2">
    <source>
        <dbReference type="ARBA" id="ARBA00023157"/>
    </source>
</evidence>
<dbReference type="InterPro" id="IPR002919">
    <property type="entry name" value="TIL_dom"/>
</dbReference>
<dbReference type="PANTHER" id="PTHR23259:SF70">
    <property type="entry name" value="ACCESSORY GLAND PROTEIN ACP62F-RELATED"/>
    <property type="match status" value="1"/>
</dbReference>
<keyword evidence="1" id="KW-0646">Protease inhibitor</keyword>
<dbReference type="SUPFAM" id="SSF57567">
    <property type="entry name" value="Serine protease inhibitors"/>
    <property type="match status" value="3"/>
</dbReference>
<dbReference type="GO" id="GO:0030414">
    <property type="term" value="F:peptidase inhibitor activity"/>
    <property type="evidence" value="ECO:0007669"/>
    <property type="project" value="UniProtKB-KW"/>
</dbReference>
<feature type="domain" description="TIL" evidence="4">
    <location>
        <begin position="145"/>
        <end position="202"/>
    </location>
</feature>
<dbReference type="InterPro" id="IPR036084">
    <property type="entry name" value="Ser_inhib-like_sf"/>
</dbReference>
<evidence type="ECO:0000256" key="3">
    <source>
        <dbReference type="SAM" id="SignalP"/>
    </source>
</evidence>
<dbReference type="InterPro" id="IPR051368">
    <property type="entry name" value="SerProtInhib-TIL_Domain"/>
</dbReference>
<reference evidence="5" key="1">
    <citation type="submission" date="2014-03" db="EMBL/GenBank/DDBJ databases">
        <title>The sialotranscriptome of Amblyomma triste, Amblyomma parvum and Amblyomma cajennense ticks, uncovered by 454-based RNA-seq.</title>
        <authorList>
            <person name="Garcia G.R."/>
            <person name="Gardinassi L.G."/>
            <person name="Ribeiro J.M."/>
            <person name="Anatrielo E."/>
            <person name="Ferreira B.R."/>
            <person name="Moreira H.N."/>
            <person name="Mafra C."/>
            <person name="Olegario M.M."/>
            <person name="Szabo P.J."/>
            <person name="Miranda-Santos I.K."/>
            <person name="Maruyama S.R."/>
        </authorList>
    </citation>
    <scope>NUCLEOTIDE SEQUENCE</scope>
    <source>
        <strain evidence="5">Araguapaz</strain>
        <tissue evidence="5">Salivary glands</tissue>
    </source>
</reference>
<evidence type="ECO:0000256" key="1">
    <source>
        <dbReference type="ARBA" id="ARBA00022690"/>
    </source>
</evidence>
<dbReference type="PANTHER" id="PTHR23259">
    <property type="entry name" value="RIDDLE"/>
    <property type="match status" value="1"/>
</dbReference>
<name>A0A023FZ61_AMBPA</name>
<dbReference type="AlphaFoldDB" id="A0A023FZ61"/>
<keyword evidence="3" id="KW-0732">Signal</keyword>
<feature type="signal peptide" evidence="3">
    <location>
        <begin position="1"/>
        <end position="18"/>
    </location>
</feature>
<dbReference type="Gene3D" id="2.10.25.10">
    <property type="entry name" value="Laminin"/>
    <property type="match status" value="3"/>
</dbReference>
<evidence type="ECO:0000313" key="5">
    <source>
        <dbReference type="EMBL" id="JAC26784.1"/>
    </source>
</evidence>